<evidence type="ECO:0008006" key="4">
    <source>
        <dbReference type="Google" id="ProtNLM"/>
    </source>
</evidence>
<reference evidence="3" key="1">
    <citation type="journal article" date="2011" name="Nat. Commun.">
        <title>Effector diversification within compartments of the Leptosphaeria maculans genome affected by Repeat-Induced Point mutations.</title>
        <authorList>
            <person name="Rouxel T."/>
            <person name="Grandaubert J."/>
            <person name="Hane J.K."/>
            <person name="Hoede C."/>
            <person name="van de Wouw A.P."/>
            <person name="Couloux A."/>
            <person name="Dominguez V."/>
            <person name="Anthouard V."/>
            <person name="Bally P."/>
            <person name="Bourras S."/>
            <person name="Cozijnsen A.J."/>
            <person name="Ciuffetti L.M."/>
            <person name="Degrave A."/>
            <person name="Dilmaghani A."/>
            <person name="Duret L."/>
            <person name="Fudal I."/>
            <person name="Goodwin S.B."/>
            <person name="Gout L."/>
            <person name="Glaser N."/>
            <person name="Linglin J."/>
            <person name="Kema G.H.J."/>
            <person name="Lapalu N."/>
            <person name="Lawrence C.B."/>
            <person name="May K."/>
            <person name="Meyer M."/>
            <person name="Ollivier B."/>
            <person name="Poulain J."/>
            <person name="Schoch C.L."/>
            <person name="Simon A."/>
            <person name="Spatafora J.W."/>
            <person name="Stachowiak A."/>
            <person name="Turgeon B.G."/>
            <person name="Tyler B.M."/>
            <person name="Vincent D."/>
            <person name="Weissenbach J."/>
            <person name="Amselem J."/>
            <person name="Quesneville H."/>
            <person name="Oliver R.P."/>
            <person name="Wincker P."/>
            <person name="Balesdent M.-H."/>
            <person name="Howlett B.J."/>
        </authorList>
    </citation>
    <scope>NUCLEOTIDE SEQUENCE [LARGE SCALE GENOMIC DNA]</scope>
    <source>
        <strain evidence="3">JN3 / isolate v23.1.3 / race Av1-4-5-6-7-8</strain>
    </source>
</reference>
<dbReference type="PANTHER" id="PTHR42085:SF2">
    <property type="entry name" value="F-BOX DOMAIN-CONTAINING PROTEIN"/>
    <property type="match status" value="1"/>
</dbReference>
<dbReference type="OrthoDB" id="5372935at2759"/>
<dbReference type="eggNOG" id="ENOG502T0SW">
    <property type="taxonomic scope" value="Eukaryota"/>
</dbReference>
<sequence length="345" mass="40088">MASASEPSISLEDDRIEPKHSPKDNSNTQAVDHGSQEESQSSILELQEALGPLLLARKHKCTCLTQHRKIPFIPSHGCLDAREPLKPNWTGAFRLFSLPSELRDKIYLHYLHRPSDYTWTRYSRARNFAPKQRPADDVMSLLLTSRQVHAEAWDVFCRYSTVYLNRDPRDIYAKRLDDILRYFPYRPSRTLQCVGSVYWSNSTWGNENGAPDSFLQILRDAHEMKAQFPRLRIFSVRYGAHGPSDAEPLLVDCNWSEQRKIAKMLDWMRHVVAQSNIEPPAWVRWKLFGHWRQDEPFTERDQNSMGKAYGLLVRECSGRSACEDSGSKWIEETSRLGGRRRRQKP</sequence>
<gene>
    <name evidence="2" type="ORF">LEMA_P084170.1</name>
</gene>
<feature type="region of interest" description="Disordered" evidence="1">
    <location>
        <begin position="1"/>
        <end position="42"/>
    </location>
</feature>
<dbReference type="HOGENOM" id="CLU_870344_0_0_1"/>
<organism evidence="2 3">
    <name type="scientific">Leptosphaeria maculans (strain JN3 / isolate v23.1.3 / race Av1-4-5-6-7-8)</name>
    <name type="common">Blackleg fungus</name>
    <name type="synonym">Phoma lingam</name>
    <dbReference type="NCBI Taxonomy" id="985895"/>
    <lineage>
        <taxon>Eukaryota</taxon>
        <taxon>Fungi</taxon>
        <taxon>Dikarya</taxon>
        <taxon>Ascomycota</taxon>
        <taxon>Pezizomycotina</taxon>
        <taxon>Dothideomycetes</taxon>
        <taxon>Pleosporomycetidae</taxon>
        <taxon>Pleosporales</taxon>
        <taxon>Pleosporineae</taxon>
        <taxon>Leptosphaeriaceae</taxon>
        <taxon>Plenodomus</taxon>
        <taxon>Plenodomus lingam/Leptosphaeria maculans species complex</taxon>
    </lineage>
</organism>
<dbReference type="OMA" id="HAGELWH"/>
<dbReference type="GeneID" id="13288980"/>
<proteinExistence type="predicted"/>
<dbReference type="InParanoid" id="E5A6D3"/>
<protein>
    <recommendedName>
        <fullName evidence="4">F-box domain-containing protein</fullName>
    </recommendedName>
</protein>
<dbReference type="VEuPathDB" id="FungiDB:LEMA_P084170.1"/>
<evidence type="ECO:0000313" key="2">
    <source>
        <dbReference type="EMBL" id="CBX99178.1"/>
    </source>
</evidence>
<dbReference type="PANTHER" id="PTHR42085">
    <property type="entry name" value="F-BOX DOMAIN-CONTAINING PROTEIN"/>
    <property type="match status" value="1"/>
</dbReference>
<evidence type="ECO:0000256" key="1">
    <source>
        <dbReference type="SAM" id="MobiDB-lite"/>
    </source>
</evidence>
<feature type="compositionally biased region" description="Basic and acidic residues" evidence="1">
    <location>
        <begin position="12"/>
        <end position="23"/>
    </location>
</feature>
<dbReference type="EMBL" id="FP929135">
    <property type="protein sequence ID" value="CBX99178.1"/>
    <property type="molecule type" value="Genomic_DNA"/>
</dbReference>
<name>E5A6D3_LEPMJ</name>
<dbReference type="AlphaFoldDB" id="E5A6D3"/>
<accession>E5A6D3</accession>
<dbReference type="InterPro" id="IPR038883">
    <property type="entry name" value="AN11006-like"/>
</dbReference>
<keyword evidence="3" id="KW-1185">Reference proteome</keyword>
<dbReference type="Proteomes" id="UP000002668">
    <property type="component" value="Genome"/>
</dbReference>
<evidence type="ECO:0000313" key="3">
    <source>
        <dbReference type="Proteomes" id="UP000002668"/>
    </source>
</evidence>